<protein>
    <recommendedName>
        <fullName evidence="4">GNAT family N-acetyltransferase</fullName>
    </recommendedName>
</protein>
<feature type="compositionally biased region" description="Polar residues" evidence="1">
    <location>
        <begin position="171"/>
        <end position="181"/>
    </location>
</feature>
<comment type="caution">
    <text evidence="2">The sequence shown here is derived from an EMBL/GenBank/DDBJ whole genome shotgun (WGS) entry which is preliminary data.</text>
</comment>
<proteinExistence type="predicted"/>
<feature type="region of interest" description="Disordered" evidence="1">
    <location>
        <begin position="163"/>
        <end position="196"/>
    </location>
</feature>
<evidence type="ECO:0000256" key="1">
    <source>
        <dbReference type="SAM" id="MobiDB-lite"/>
    </source>
</evidence>
<keyword evidence="3" id="KW-1185">Reference proteome</keyword>
<evidence type="ECO:0008006" key="4">
    <source>
        <dbReference type="Google" id="ProtNLM"/>
    </source>
</evidence>
<dbReference type="EMBL" id="BAAARE010000001">
    <property type="protein sequence ID" value="GAA2467725.1"/>
    <property type="molecule type" value="Genomic_DNA"/>
</dbReference>
<accession>A0ABP5XT85</accession>
<sequence length="196" mass="22449">MNYAQFVKPLRLPPGFAAPTRLRFEELEARAISRADLDDDVRGINQSIELIQRTRGGGWPTEPVSEAYNYVDLVWHEQEFREQTSFTYAVYDEAGGYVGCGYLAPVGCRTPLDEQLLDCDVDISWWVTPGAYARGHYTTLYRALHHWAEKEYPFEAPHYSNREIPPLPPRTQLSRTASTTHDWGRTSVGNPEKEKL</sequence>
<dbReference type="Gene3D" id="3.40.630.30">
    <property type="match status" value="1"/>
</dbReference>
<reference evidence="3" key="1">
    <citation type="journal article" date="2019" name="Int. J. Syst. Evol. Microbiol.">
        <title>The Global Catalogue of Microorganisms (GCM) 10K type strain sequencing project: providing services to taxonomists for standard genome sequencing and annotation.</title>
        <authorList>
            <consortium name="The Broad Institute Genomics Platform"/>
            <consortium name="The Broad Institute Genome Sequencing Center for Infectious Disease"/>
            <person name="Wu L."/>
            <person name="Ma J."/>
        </authorList>
    </citation>
    <scope>NUCLEOTIDE SEQUENCE [LARGE SCALE GENOMIC DNA]</scope>
    <source>
        <strain evidence="3">JCM 16259</strain>
    </source>
</reference>
<dbReference type="SUPFAM" id="SSF55729">
    <property type="entry name" value="Acyl-CoA N-acyltransferases (Nat)"/>
    <property type="match status" value="1"/>
</dbReference>
<name>A0ABP5XT85_9MICO</name>
<dbReference type="RefSeq" id="WP_344252165.1">
    <property type="nucleotide sequence ID" value="NZ_BAAARE010000001.1"/>
</dbReference>
<organism evidence="2 3">
    <name type="scientific">Terrabacter carboxydivorans</name>
    <dbReference type="NCBI Taxonomy" id="619730"/>
    <lineage>
        <taxon>Bacteria</taxon>
        <taxon>Bacillati</taxon>
        <taxon>Actinomycetota</taxon>
        <taxon>Actinomycetes</taxon>
        <taxon>Micrococcales</taxon>
        <taxon>Intrasporangiaceae</taxon>
        <taxon>Terrabacter</taxon>
    </lineage>
</organism>
<evidence type="ECO:0000313" key="2">
    <source>
        <dbReference type="EMBL" id="GAA2467725.1"/>
    </source>
</evidence>
<gene>
    <name evidence="2" type="ORF">GCM10009858_01140</name>
</gene>
<dbReference type="InterPro" id="IPR016181">
    <property type="entry name" value="Acyl_CoA_acyltransferase"/>
</dbReference>
<dbReference type="Proteomes" id="UP001500730">
    <property type="component" value="Unassembled WGS sequence"/>
</dbReference>
<evidence type="ECO:0000313" key="3">
    <source>
        <dbReference type="Proteomes" id="UP001500730"/>
    </source>
</evidence>